<organism evidence="2 3">
    <name type="scientific">Phyllostomus discolor</name>
    <name type="common">pale spear-nosed bat</name>
    <dbReference type="NCBI Taxonomy" id="89673"/>
    <lineage>
        <taxon>Eukaryota</taxon>
        <taxon>Metazoa</taxon>
        <taxon>Chordata</taxon>
        <taxon>Craniata</taxon>
        <taxon>Vertebrata</taxon>
        <taxon>Euteleostomi</taxon>
        <taxon>Mammalia</taxon>
        <taxon>Eutheria</taxon>
        <taxon>Laurasiatheria</taxon>
        <taxon>Chiroptera</taxon>
        <taxon>Yangochiroptera</taxon>
        <taxon>Phyllostomidae</taxon>
        <taxon>Phyllostominae</taxon>
        <taxon>Phyllostomus</taxon>
    </lineage>
</organism>
<evidence type="ECO:0000313" key="2">
    <source>
        <dbReference type="EMBL" id="KAF6094845.1"/>
    </source>
</evidence>
<evidence type="ECO:0000256" key="1">
    <source>
        <dbReference type="SAM" id="MobiDB-lite"/>
    </source>
</evidence>
<sequence length="122" mass="13224">MCLTSLQNQPLSCLSVMIHSGISVEMDSRTSPLKTKQNLPNPGTPMGWGWNPRLRGHAHVWLPLSPSDASGLESKPSSYRPRGSGGTFQFLASPPPSSSAFFLNQASMPFLRGQNEEQVAVD</sequence>
<protein>
    <submittedName>
        <fullName evidence="2">Uncharacterized protein</fullName>
    </submittedName>
</protein>
<accession>A0A833ZIZ1</accession>
<dbReference type="Proteomes" id="UP000664940">
    <property type="component" value="Unassembled WGS sequence"/>
</dbReference>
<feature type="region of interest" description="Disordered" evidence="1">
    <location>
        <begin position="27"/>
        <end position="49"/>
    </location>
</feature>
<gene>
    <name evidence="2" type="ORF">HJG60_011925</name>
</gene>
<comment type="caution">
    <text evidence="2">The sequence shown here is derived from an EMBL/GenBank/DDBJ whole genome shotgun (WGS) entry which is preliminary data.</text>
</comment>
<name>A0A833ZIZ1_9CHIR</name>
<feature type="region of interest" description="Disordered" evidence="1">
    <location>
        <begin position="66"/>
        <end position="90"/>
    </location>
</feature>
<proteinExistence type="predicted"/>
<dbReference type="EMBL" id="JABVXQ010000008">
    <property type="protein sequence ID" value="KAF6094845.1"/>
    <property type="molecule type" value="Genomic_DNA"/>
</dbReference>
<reference evidence="2 3" key="1">
    <citation type="journal article" date="2020" name="Nature">
        <title>Six reference-quality genomes reveal evolution of bat adaptations.</title>
        <authorList>
            <person name="Jebb D."/>
            <person name="Huang Z."/>
            <person name="Pippel M."/>
            <person name="Hughes G.M."/>
            <person name="Lavrichenko K."/>
            <person name="Devanna P."/>
            <person name="Winkler S."/>
            <person name="Jermiin L.S."/>
            <person name="Skirmuntt E.C."/>
            <person name="Katzourakis A."/>
            <person name="Burkitt-Gray L."/>
            <person name="Ray D.A."/>
            <person name="Sullivan K.A.M."/>
            <person name="Roscito J.G."/>
            <person name="Kirilenko B.M."/>
            <person name="Davalos L.M."/>
            <person name="Corthals A.P."/>
            <person name="Power M.L."/>
            <person name="Jones G."/>
            <person name="Ransome R.D."/>
            <person name="Dechmann D.K.N."/>
            <person name="Locatelli A.G."/>
            <person name="Puechmaille S.J."/>
            <person name="Fedrigo O."/>
            <person name="Jarvis E.D."/>
            <person name="Hiller M."/>
            <person name="Vernes S.C."/>
            <person name="Myers E.W."/>
            <person name="Teeling E.C."/>
        </authorList>
    </citation>
    <scope>NUCLEOTIDE SEQUENCE [LARGE SCALE GENOMIC DNA]</scope>
    <source>
        <strain evidence="2">Bat1K_MPI-CBG_1</strain>
    </source>
</reference>
<evidence type="ECO:0000313" key="3">
    <source>
        <dbReference type="Proteomes" id="UP000664940"/>
    </source>
</evidence>
<feature type="compositionally biased region" description="Polar residues" evidence="1">
    <location>
        <begin position="29"/>
        <end position="41"/>
    </location>
</feature>
<dbReference type="AlphaFoldDB" id="A0A833ZIZ1"/>